<dbReference type="InterPro" id="IPR029063">
    <property type="entry name" value="SAM-dependent_MTases_sf"/>
</dbReference>
<proteinExistence type="predicted"/>
<dbReference type="OrthoDB" id="2373574at2759"/>
<accession>A0A9P6PLE4</accession>
<reference evidence="1" key="1">
    <citation type="journal article" date="2020" name="Fungal Divers.">
        <title>Resolving the Mortierellaceae phylogeny through synthesis of multi-gene phylogenetics and phylogenomics.</title>
        <authorList>
            <person name="Vandepol N."/>
            <person name="Liber J."/>
            <person name="Desiro A."/>
            <person name="Na H."/>
            <person name="Kennedy M."/>
            <person name="Barry K."/>
            <person name="Grigoriev I.V."/>
            <person name="Miller A.N."/>
            <person name="O'Donnell K."/>
            <person name="Stajich J.E."/>
            <person name="Bonito G."/>
        </authorList>
    </citation>
    <scope>NUCLEOTIDE SEQUENCE</scope>
    <source>
        <strain evidence="1">KOD948</strain>
    </source>
</reference>
<name>A0A9P6PLE4_9FUNG</name>
<dbReference type="AlphaFoldDB" id="A0A9P6PLE4"/>
<evidence type="ECO:0000313" key="2">
    <source>
        <dbReference type="Proteomes" id="UP000726737"/>
    </source>
</evidence>
<dbReference type="EMBL" id="JAAAJA010001380">
    <property type="protein sequence ID" value="KAG0247463.1"/>
    <property type="molecule type" value="Genomic_DNA"/>
</dbReference>
<gene>
    <name evidence="1" type="ORF">BG011_001446</name>
</gene>
<keyword evidence="2" id="KW-1185">Reference proteome</keyword>
<protein>
    <submittedName>
        <fullName evidence="1">Uncharacterized protein</fullName>
    </submittedName>
</protein>
<sequence length="537" mass="60733">MHDLNPRVFERLTRRATRVICLDADLSNEEIEIMKSLRSDFIVINNTFQQQKDDKVVLFDEKMKLMAEVYDMLRAGKRLWISSTMSAPRTEALHAMLTKAGFKGECVTKDTSEAMKQDTAKNINIALADLDYFIHTPTISVGIDYNVKDHVDYVVGIFSTHSTVDVETCIQMMRRVGHVKSKTYLVYADACIDNNLPTTAPEIKNWICNQLDLVTGKVKVSSALKLELDDDNELVIPDDLYHRLYCHVTAKKHLSMNGFRSRFIQRMTGAGCVVTGNGGSPPDDHPTMDSLREAEKNATSALHQAIADADPISPDEFERLSRGAQELSAEQRASVYKFAVMQTYDVQEHSIVTEEWVKKYDNRHEKECYKNLKALSRSCGASLQSCLKVVRQHEELGLDYSLRGATSAEAHSKLERSQFVKLEYVVDILETCGFMDAFATNEVLAEDLKSRIDGVWSGLESKMSQICTTLKKKRPMHNNWTFKNKLTFINTVLFPVIGATIATPILNKRITKYHLVHGSSVGSDPHSPLTQRLRREQ</sequence>
<dbReference type="Proteomes" id="UP000726737">
    <property type="component" value="Unassembled WGS sequence"/>
</dbReference>
<dbReference type="Gene3D" id="3.40.50.150">
    <property type="entry name" value="Vaccinia Virus protein VP39"/>
    <property type="match status" value="1"/>
</dbReference>
<evidence type="ECO:0000313" key="1">
    <source>
        <dbReference type="EMBL" id="KAG0247463.1"/>
    </source>
</evidence>
<comment type="caution">
    <text evidence="1">The sequence shown here is derived from an EMBL/GenBank/DDBJ whole genome shotgun (WGS) entry which is preliminary data.</text>
</comment>
<organism evidence="1 2">
    <name type="scientific">Mortierella polycephala</name>
    <dbReference type="NCBI Taxonomy" id="41804"/>
    <lineage>
        <taxon>Eukaryota</taxon>
        <taxon>Fungi</taxon>
        <taxon>Fungi incertae sedis</taxon>
        <taxon>Mucoromycota</taxon>
        <taxon>Mortierellomycotina</taxon>
        <taxon>Mortierellomycetes</taxon>
        <taxon>Mortierellales</taxon>
        <taxon>Mortierellaceae</taxon>
        <taxon>Mortierella</taxon>
    </lineage>
</organism>